<reference evidence="9" key="2">
    <citation type="journal article" date="2024" name="Nature">
        <title>Anoxygenic phototroph of the Chloroflexota uses a type I reaction centre.</title>
        <authorList>
            <person name="Tsuji J.M."/>
            <person name="Shaw N.A."/>
            <person name="Nagashima S."/>
            <person name="Venkiteswaran J.J."/>
            <person name="Schiff S.L."/>
            <person name="Watanabe T."/>
            <person name="Fukui M."/>
            <person name="Hanada S."/>
            <person name="Tank M."/>
            <person name="Neufeld J.D."/>
        </authorList>
    </citation>
    <scope>NUCLEOTIDE SEQUENCE</scope>
    <source>
        <strain evidence="9">L227-S17</strain>
    </source>
</reference>
<gene>
    <name evidence="8" type="ORF">HXX08_18570</name>
    <name evidence="9" type="ORF">OZ401_003396</name>
</gene>
<dbReference type="RefSeq" id="WP_341471639.1">
    <property type="nucleotide sequence ID" value="NZ_CP128400.1"/>
</dbReference>
<dbReference type="Proteomes" id="UP001431572">
    <property type="component" value="Chromosome 2"/>
</dbReference>
<keyword evidence="2" id="KW-0645">Protease</keyword>
<evidence type="ECO:0000313" key="10">
    <source>
        <dbReference type="Proteomes" id="UP000521676"/>
    </source>
</evidence>
<dbReference type="SUPFAM" id="SSF111283">
    <property type="entry name" value="Putative modulator of DNA gyrase, PmbA/TldD"/>
    <property type="match status" value="1"/>
</dbReference>
<keyword evidence="4" id="KW-0482">Metalloprotease</keyword>
<dbReference type="GO" id="GO:0005829">
    <property type="term" value="C:cytosol"/>
    <property type="evidence" value="ECO:0007669"/>
    <property type="project" value="TreeGrafter"/>
</dbReference>
<name>A0A8T7M7D7_9CHLR</name>
<keyword evidence="11" id="KW-1185">Reference proteome</keyword>
<dbReference type="Pfam" id="PF01523">
    <property type="entry name" value="PmbA_TldD_1st"/>
    <property type="match status" value="1"/>
</dbReference>
<dbReference type="PANTHER" id="PTHR30624">
    <property type="entry name" value="UNCHARACTERIZED PROTEIN TLDD AND PMBA"/>
    <property type="match status" value="1"/>
</dbReference>
<dbReference type="InterPro" id="IPR035068">
    <property type="entry name" value="TldD/PmbA_N"/>
</dbReference>
<dbReference type="EMBL" id="CP128400">
    <property type="protein sequence ID" value="WJW69766.1"/>
    <property type="molecule type" value="Genomic_DNA"/>
</dbReference>
<evidence type="ECO:0000313" key="8">
    <source>
        <dbReference type="EMBL" id="NWJ47862.1"/>
    </source>
</evidence>
<keyword evidence="3" id="KW-0378">Hydrolase</keyword>
<evidence type="ECO:0000259" key="5">
    <source>
        <dbReference type="Pfam" id="PF01523"/>
    </source>
</evidence>
<dbReference type="PANTHER" id="PTHR30624:SF0">
    <property type="entry name" value="METALLOPROTEASE SLR0863"/>
    <property type="match status" value="1"/>
</dbReference>
<evidence type="ECO:0000256" key="1">
    <source>
        <dbReference type="ARBA" id="ARBA00005836"/>
    </source>
</evidence>
<dbReference type="InterPro" id="IPR045569">
    <property type="entry name" value="Metalloprtase-TldD/E_C"/>
</dbReference>
<dbReference type="AlphaFoldDB" id="A0A8T7M7D7"/>
<dbReference type="Gene3D" id="3.30.2290.10">
    <property type="entry name" value="PmbA/TldD superfamily"/>
    <property type="match status" value="1"/>
</dbReference>
<feature type="domain" description="Metalloprotease TldD/E N-terminal" evidence="5">
    <location>
        <begin position="31"/>
        <end position="93"/>
    </location>
</feature>
<evidence type="ECO:0000259" key="7">
    <source>
        <dbReference type="Pfam" id="PF19290"/>
    </source>
</evidence>
<feature type="domain" description="Metalloprotease TldD/E central" evidence="7">
    <location>
        <begin position="125"/>
        <end position="230"/>
    </location>
</feature>
<dbReference type="EMBL" id="JACATZ010000003">
    <property type="protein sequence ID" value="NWJ47862.1"/>
    <property type="molecule type" value="Genomic_DNA"/>
</dbReference>
<dbReference type="InterPro" id="IPR045570">
    <property type="entry name" value="Metalloprtase-TldD/E_cen_dom"/>
</dbReference>
<reference evidence="8 10" key="1">
    <citation type="submission" date="2020-06" db="EMBL/GenBank/DDBJ databases">
        <title>Anoxygenic phototrophic Chloroflexota member uses a Type I reaction center.</title>
        <authorList>
            <person name="Tsuji J.M."/>
            <person name="Shaw N.A."/>
            <person name="Nagashima S."/>
            <person name="Venkiteswaran J."/>
            <person name="Schiff S.L."/>
            <person name="Hanada S."/>
            <person name="Tank M."/>
            <person name="Neufeld J.D."/>
        </authorList>
    </citation>
    <scope>NUCLEOTIDE SEQUENCE [LARGE SCALE GENOMIC DNA]</scope>
    <source>
        <strain evidence="8">L227-S17</strain>
    </source>
</reference>
<dbReference type="Pfam" id="PF19289">
    <property type="entry name" value="PmbA_TldD_3rd"/>
    <property type="match status" value="1"/>
</dbReference>
<evidence type="ECO:0000259" key="6">
    <source>
        <dbReference type="Pfam" id="PF19289"/>
    </source>
</evidence>
<sequence>MPKKLRVAKYDDTIEALLSRARELDVYAIGRIMDSQGRSMTINNGRLEGISTGSGTGMGVSVFTREGYTGFASSDKVTPESARKIVETAAKLAFSSSVFGTEPNLSVFEIAPSGVQTIATDYKTLTETSYEEQVQRLKECNEQIREYGTNLSVRSSHWVNDSHWRIVRSDGTDMSFDLPHAAVGANITVTGTSGNAVSTYAAVSGPDASVLLDNAYSEKLDLRARKMADLAQKLVDAPRIRGGNYKLVIDYALAKGLAHEAFGHASETDGMETSILGKDGKMRLGEQLAAPSVTITDGSVLGDYAYQPISANGMPRQTVEILKDGILRAGLADLFSAAKAGVPITGAERIESYRNLPVPRMTNIRISVANPIPLDTRFELVTPLELREVLLSNGLMQADEQVLYLSGYKGGQVNPKDGDFVFNCASIYALHELENGNPKLYQPAIFSGKVLSALHSILAGIGPILLDAQGHCGKAGQSVPSSGGANSFIVIDRNENVTIGGD</sequence>
<dbReference type="InterPro" id="IPR002510">
    <property type="entry name" value="Metalloprtase-TldD/E_N"/>
</dbReference>
<dbReference type="Proteomes" id="UP000521676">
    <property type="component" value="Unassembled WGS sequence"/>
</dbReference>
<dbReference type="GO" id="GO:0006508">
    <property type="term" value="P:proteolysis"/>
    <property type="evidence" value="ECO:0007669"/>
    <property type="project" value="UniProtKB-KW"/>
</dbReference>
<evidence type="ECO:0000256" key="3">
    <source>
        <dbReference type="ARBA" id="ARBA00022801"/>
    </source>
</evidence>
<dbReference type="InterPro" id="IPR036059">
    <property type="entry name" value="TldD/PmbA_sf"/>
</dbReference>
<evidence type="ECO:0000313" key="11">
    <source>
        <dbReference type="Proteomes" id="UP001431572"/>
    </source>
</evidence>
<evidence type="ECO:0000313" key="9">
    <source>
        <dbReference type="EMBL" id="WJW69766.1"/>
    </source>
</evidence>
<dbReference type="GO" id="GO:0008237">
    <property type="term" value="F:metallopeptidase activity"/>
    <property type="evidence" value="ECO:0007669"/>
    <property type="project" value="UniProtKB-KW"/>
</dbReference>
<comment type="similarity">
    <text evidence="1">Belongs to the peptidase U62 family.</text>
</comment>
<dbReference type="InterPro" id="IPR051463">
    <property type="entry name" value="Peptidase_U62_metallo"/>
</dbReference>
<protein>
    <submittedName>
        <fullName evidence="8">TldD/PmbA family protein</fullName>
    </submittedName>
</protein>
<accession>A0A8T7M7D7</accession>
<organism evidence="8 10">
    <name type="scientific">Candidatus Chlorohelix allophototropha</name>
    <dbReference type="NCBI Taxonomy" id="3003348"/>
    <lineage>
        <taxon>Bacteria</taxon>
        <taxon>Bacillati</taxon>
        <taxon>Chloroflexota</taxon>
        <taxon>Chloroflexia</taxon>
        <taxon>Candidatus Chloroheliales</taxon>
        <taxon>Candidatus Chloroheliaceae</taxon>
        <taxon>Candidatus Chlorohelix</taxon>
    </lineage>
</organism>
<evidence type="ECO:0000256" key="2">
    <source>
        <dbReference type="ARBA" id="ARBA00022670"/>
    </source>
</evidence>
<proteinExistence type="inferred from homology"/>
<feature type="domain" description="Metalloprotease TldD/E C-terminal" evidence="6">
    <location>
        <begin position="243"/>
        <end position="458"/>
    </location>
</feature>
<dbReference type="Pfam" id="PF19290">
    <property type="entry name" value="PmbA_TldD_2nd"/>
    <property type="match status" value="1"/>
</dbReference>
<evidence type="ECO:0000256" key="4">
    <source>
        <dbReference type="ARBA" id="ARBA00023049"/>
    </source>
</evidence>